<dbReference type="SUPFAM" id="SSF52540">
    <property type="entry name" value="P-loop containing nucleoside triphosphate hydrolases"/>
    <property type="match status" value="1"/>
</dbReference>
<dbReference type="Pfam" id="PF00005">
    <property type="entry name" value="ABC_tran"/>
    <property type="match status" value="1"/>
</dbReference>
<dbReference type="InterPro" id="IPR017911">
    <property type="entry name" value="MacB-like_ATP-bd"/>
</dbReference>
<dbReference type="InterPro" id="IPR003439">
    <property type="entry name" value="ABC_transporter-like_ATP-bd"/>
</dbReference>
<evidence type="ECO:0000259" key="5">
    <source>
        <dbReference type="PROSITE" id="PS50893"/>
    </source>
</evidence>
<accession>A0A0F9UNU0</accession>
<dbReference type="AlphaFoldDB" id="A0A0F9UNU0"/>
<dbReference type="GO" id="GO:0016887">
    <property type="term" value="F:ATP hydrolysis activity"/>
    <property type="evidence" value="ECO:0007669"/>
    <property type="project" value="InterPro"/>
</dbReference>
<keyword evidence="4" id="KW-0067">ATP-binding</keyword>
<comment type="caution">
    <text evidence="6">The sequence shown here is derived from an EMBL/GenBank/DDBJ whole genome shotgun (WGS) entry which is preliminary data.</text>
</comment>
<feature type="domain" description="ABC transporter" evidence="5">
    <location>
        <begin position="2"/>
        <end position="231"/>
    </location>
</feature>
<evidence type="ECO:0000313" key="6">
    <source>
        <dbReference type="EMBL" id="KKN89207.1"/>
    </source>
</evidence>
<dbReference type="EMBL" id="LAZR01000121">
    <property type="protein sequence ID" value="KKN89207.1"/>
    <property type="molecule type" value="Genomic_DNA"/>
</dbReference>
<evidence type="ECO:0000256" key="2">
    <source>
        <dbReference type="ARBA" id="ARBA00022448"/>
    </source>
</evidence>
<keyword evidence="2" id="KW-0813">Transport</keyword>
<proteinExistence type="inferred from homology"/>
<evidence type="ECO:0000256" key="1">
    <source>
        <dbReference type="ARBA" id="ARBA00005417"/>
    </source>
</evidence>
<name>A0A0F9UNU0_9ZZZZ</name>
<dbReference type="CDD" id="cd03255">
    <property type="entry name" value="ABC_MJ0796_LolCDE_FtsE"/>
    <property type="match status" value="1"/>
</dbReference>
<sequence length="232" mass="25757">MINLKNVTFKWHKSDSSPTLNIKELVIEKGERIFLYGPSGSGKSTLLAILAGINTVTSGEVLILNKNLSTLSNTTRDAFRADHIGYIFQNFNLLPYLSPIENITLGCEFSKIRKQKILKQSSNKSAALQNEAIRLLNALGLTAQYHNKNVAELSIGQQQRVAAARAFIGSPELIIADEPTSALDTNNRESFIKLLFEQAKLSNSTLVFVSHDETLKPLFNRSIDLINLQEQV</sequence>
<dbReference type="SMART" id="SM00382">
    <property type="entry name" value="AAA"/>
    <property type="match status" value="1"/>
</dbReference>
<evidence type="ECO:0000256" key="3">
    <source>
        <dbReference type="ARBA" id="ARBA00022741"/>
    </source>
</evidence>
<evidence type="ECO:0000256" key="4">
    <source>
        <dbReference type="ARBA" id="ARBA00022840"/>
    </source>
</evidence>
<protein>
    <recommendedName>
        <fullName evidence="5">ABC transporter domain-containing protein</fullName>
    </recommendedName>
</protein>
<dbReference type="InterPro" id="IPR003593">
    <property type="entry name" value="AAA+_ATPase"/>
</dbReference>
<dbReference type="PANTHER" id="PTHR42798">
    <property type="entry name" value="LIPOPROTEIN-RELEASING SYSTEM ATP-BINDING PROTEIN LOLD"/>
    <property type="match status" value="1"/>
</dbReference>
<comment type="similarity">
    <text evidence="1">Belongs to the ABC transporter superfamily.</text>
</comment>
<dbReference type="GO" id="GO:0005524">
    <property type="term" value="F:ATP binding"/>
    <property type="evidence" value="ECO:0007669"/>
    <property type="project" value="UniProtKB-KW"/>
</dbReference>
<gene>
    <name evidence="6" type="ORF">LCGC14_0240230</name>
</gene>
<dbReference type="Gene3D" id="3.40.50.300">
    <property type="entry name" value="P-loop containing nucleotide triphosphate hydrolases"/>
    <property type="match status" value="1"/>
</dbReference>
<keyword evidence="3" id="KW-0547">Nucleotide-binding</keyword>
<reference evidence="6" key="1">
    <citation type="journal article" date="2015" name="Nature">
        <title>Complex archaea that bridge the gap between prokaryotes and eukaryotes.</title>
        <authorList>
            <person name="Spang A."/>
            <person name="Saw J.H."/>
            <person name="Jorgensen S.L."/>
            <person name="Zaremba-Niedzwiedzka K."/>
            <person name="Martijn J."/>
            <person name="Lind A.E."/>
            <person name="van Eijk R."/>
            <person name="Schleper C."/>
            <person name="Guy L."/>
            <person name="Ettema T.J."/>
        </authorList>
    </citation>
    <scope>NUCLEOTIDE SEQUENCE</scope>
</reference>
<organism evidence="6">
    <name type="scientific">marine sediment metagenome</name>
    <dbReference type="NCBI Taxonomy" id="412755"/>
    <lineage>
        <taxon>unclassified sequences</taxon>
        <taxon>metagenomes</taxon>
        <taxon>ecological metagenomes</taxon>
    </lineage>
</organism>
<dbReference type="PROSITE" id="PS50893">
    <property type="entry name" value="ABC_TRANSPORTER_2"/>
    <property type="match status" value="1"/>
</dbReference>
<dbReference type="InterPro" id="IPR027417">
    <property type="entry name" value="P-loop_NTPase"/>
</dbReference>
<dbReference type="PANTHER" id="PTHR42798:SF2">
    <property type="entry name" value="ABC TRANSPORTER ATP-BINDING PROTEIN MG467-RELATED"/>
    <property type="match status" value="1"/>
</dbReference>